<gene>
    <name evidence="4" type="ORF">K444DRAFT_233408</name>
</gene>
<evidence type="ECO:0000313" key="5">
    <source>
        <dbReference type="Proteomes" id="UP000235371"/>
    </source>
</evidence>
<dbReference type="SUPFAM" id="SSF48403">
    <property type="entry name" value="Ankyrin repeat"/>
    <property type="match status" value="2"/>
</dbReference>
<dbReference type="InParanoid" id="A0A2J6SL52"/>
<dbReference type="InterPro" id="IPR002110">
    <property type="entry name" value="Ankyrin_rpt"/>
</dbReference>
<dbReference type="AlphaFoldDB" id="A0A2J6SL52"/>
<dbReference type="RefSeq" id="XP_024728402.1">
    <property type="nucleotide sequence ID" value="XM_024871247.1"/>
</dbReference>
<evidence type="ECO:0000313" key="4">
    <source>
        <dbReference type="EMBL" id="PMD51498.1"/>
    </source>
</evidence>
<organism evidence="4 5">
    <name type="scientific">Hyaloscypha bicolor E</name>
    <dbReference type="NCBI Taxonomy" id="1095630"/>
    <lineage>
        <taxon>Eukaryota</taxon>
        <taxon>Fungi</taxon>
        <taxon>Dikarya</taxon>
        <taxon>Ascomycota</taxon>
        <taxon>Pezizomycotina</taxon>
        <taxon>Leotiomycetes</taxon>
        <taxon>Helotiales</taxon>
        <taxon>Hyaloscyphaceae</taxon>
        <taxon>Hyaloscypha</taxon>
        <taxon>Hyaloscypha bicolor</taxon>
    </lineage>
</organism>
<keyword evidence="2" id="KW-0040">ANK repeat</keyword>
<evidence type="ECO:0000256" key="3">
    <source>
        <dbReference type="SAM" id="MobiDB-lite"/>
    </source>
</evidence>
<evidence type="ECO:0000256" key="2">
    <source>
        <dbReference type="ARBA" id="ARBA00023043"/>
    </source>
</evidence>
<dbReference type="InterPro" id="IPR036770">
    <property type="entry name" value="Ankyrin_rpt-contain_sf"/>
</dbReference>
<dbReference type="PANTHER" id="PTHR24198:SF165">
    <property type="entry name" value="ANKYRIN REPEAT-CONTAINING PROTEIN-RELATED"/>
    <property type="match status" value="1"/>
</dbReference>
<accession>A0A2J6SL52</accession>
<dbReference type="OrthoDB" id="539213at2759"/>
<dbReference type="STRING" id="1095630.A0A2J6SL52"/>
<dbReference type="Gene3D" id="1.25.40.20">
    <property type="entry name" value="Ankyrin repeat-containing domain"/>
    <property type="match status" value="3"/>
</dbReference>
<dbReference type="GeneID" id="36579329"/>
<sequence>MNVSDHSHNQTDNGIHLPISPANDSGPSGSAIPDNGEWQGGHMDDEITTFNIGTTFLRSGFLHNFDSQVFGGEIVGEETLPSPTRGLLPSNLSRAIMQSPSQWGVSNFGDIDFGSSNWDSTGWVEAPNYQYFWTPTDLLNNLPFKRFREDLVIHQSRSSNMAGAHLVSTAQTPVTLFLEDLRSSMSEGDKNQGDRWPIYAKHLLSSLETLLPDGKLQPGYDSRQSLITEDEVFQTKFNQLLVFSIANNFAGLEDVPVESMLKYWNRAGGMASLLLQSLQASQSHSAKALAQNLFRAAIEANDEHVLKSLLSIGSLDVNTTMCIANGEKLTPVERAAYLQELGIVELLLIAKADVNKTFPNTVNPTLHSPPLHPRRIYSRGALGNFILGCRTTTSEAFELGKLLLRAGARVNASVAKHALELLNYRELAYLIVSSVSDSDHAEFMGSRVLEYIALSLSDRQAAEVTNKLILACQRTNCRRCLSQFQGHMDSALVQGAKRGHSQLVGLLLRYSTTPHRALSAAIQCGKRELIDTILTLKPDMDAPAHSIYESSSIFGQKRGGDEDEDGETTSLAEAIKSRDESLIRMIEGAGSLAHLNEGGRFQAAITAASKTGNAIYVQKLLEHCPSPEPSHMRKAVFHAIRNNQEQIFRTLLAAGAEVNEEYDNYNDELNLLYAAMVCRNSYMVREILNADIKPSSPIKIRVFQEAIEWGDKSIIADLQSTFPGTWLNGNQLSKVLEQGHMEWFDFILSTKMFSGYALTDCLNVAIERGDERLFRDLIKRGANPIENSILQHCARSRPKMLPWLLEQHPSRNSDCAVPDFGTSALKAVINQGLEGLEAVNILLGCRLVDTESYSDGELPLVEAIRMSQNGNHANFAVIRKLLDSGCDPNCITGKAGYLRGANETAFLMAIETKSNGLVQLMIDHGADINRKATMGLKRTPLQRAVERLVVVGLLSNSRPSRAIATSLQNCSNAGQTFPLHQLLLTADGRLRGRQNMAVLT</sequence>
<feature type="region of interest" description="Disordered" evidence="3">
    <location>
        <begin position="1"/>
        <end position="44"/>
    </location>
</feature>
<protein>
    <submittedName>
        <fullName evidence="4">Ankyrin</fullName>
    </submittedName>
</protein>
<name>A0A2J6SL52_9HELO</name>
<reference evidence="4 5" key="1">
    <citation type="submission" date="2016-04" db="EMBL/GenBank/DDBJ databases">
        <title>A degradative enzymes factory behind the ericoid mycorrhizal symbiosis.</title>
        <authorList>
            <consortium name="DOE Joint Genome Institute"/>
            <person name="Martino E."/>
            <person name="Morin E."/>
            <person name="Grelet G."/>
            <person name="Kuo A."/>
            <person name="Kohler A."/>
            <person name="Daghino S."/>
            <person name="Barry K."/>
            <person name="Choi C."/>
            <person name="Cichocki N."/>
            <person name="Clum A."/>
            <person name="Copeland A."/>
            <person name="Hainaut M."/>
            <person name="Haridas S."/>
            <person name="Labutti K."/>
            <person name="Lindquist E."/>
            <person name="Lipzen A."/>
            <person name="Khouja H.-R."/>
            <person name="Murat C."/>
            <person name="Ohm R."/>
            <person name="Olson A."/>
            <person name="Spatafora J."/>
            <person name="Veneault-Fourrey C."/>
            <person name="Henrissat B."/>
            <person name="Grigoriev I."/>
            <person name="Martin F."/>
            <person name="Perotto S."/>
        </authorList>
    </citation>
    <scope>NUCLEOTIDE SEQUENCE [LARGE SCALE GENOMIC DNA]</scope>
    <source>
        <strain evidence="4 5">E</strain>
    </source>
</reference>
<dbReference type="PANTHER" id="PTHR24198">
    <property type="entry name" value="ANKYRIN REPEAT AND PROTEIN KINASE DOMAIN-CONTAINING PROTEIN"/>
    <property type="match status" value="1"/>
</dbReference>
<dbReference type="EMBL" id="KZ613912">
    <property type="protein sequence ID" value="PMD51498.1"/>
    <property type="molecule type" value="Genomic_DNA"/>
</dbReference>
<keyword evidence="1" id="KW-0677">Repeat</keyword>
<proteinExistence type="predicted"/>
<evidence type="ECO:0000256" key="1">
    <source>
        <dbReference type="ARBA" id="ARBA00022737"/>
    </source>
</evidence>
<dbReference type="SMART" id="SM00248">
    <property type="entry name" value="ANK"/>
    <property type="match status" value="9"/>
</dbReference>
<keyword evidence="5" id="KW-1185">Reference proteome</keyword>
<dbReference type="Proteomes" id="UP000235371">
    <property type="component" value="Unassembled WGS sequence"/>
</dbReference>